<organism evidence="1">
    <name type="scientific">Athelia psychrophila</name>
    <dbReference type="NCBI Taxonomy" id="1759441"/>
    <lineage>
        <taxon>Eukaryota</taxon>
        <taxon>Fungi</taxon>
        <taxon>Dikarya</taxon>
        <taxon>Basidiomycota</taxon>
        <taxon>Agaricomycotina</taxon>
        <taxon>Agaricomycetes</taxon>
        <taxon>Agaricomycetidae</taxon>
        <taxon>Atheliales</taxon>
        <taxon>Atheliaceae</taxon>
        <taxon>Athelia</taxon>
    </lineage>
</organism>
<gene>
    <name evidence="1" type="ORF">FIBSPDRAFT_947820</name>
</gene>
<sequence length="152" mass="16711">MVFVLVAKKHEGVLRLCAVRRRKVARDVCPARVGFVDVGSKPERGLDPGDLHVLDAMYGLRLDERDYTTQTCNDTQHETAPALFGTSRLPTITFPIARVLMFEGRLPPLHAREGFRKRGGPTASSSGSHGVVSLCVAHDERALGPRKCHLTL</sequence>
<protein>
    <submittedName>
        <fullName evidence="1">Uncharacterized protein</fullName>
    </submittedName>
</protein>
<proteinExistence type="predicted"/>
<accession>A0A166RG58</accession>
<name>A0A166RG58_9AGAM</name>
<evidence type="ECO:0000313" key="1">
    <source>
        <dbReference type="EMBL" id="KZP28236.1"/>
    </source>
</evidence>
<dbReference type="AlphaFoldDB" id="A0A166RG58"/>
<dbReference type="EMBL" id="KV417504">
    <property type="protein sequence ID" value="KZP28236.1"/>
    <property type="molecule type" value="Genomic_DNA"/>
</dbReference>
<reference evidence="1" key="1">
    <citation type="journal article" date="2016" name="Mol. Biol. Evol.">
        <title>Comparative Genomics of Early-Diverging Mushroom-Forming Fungi Provides Insights into the Origins of Lignocellulose Decay Capabilities.</title>
        <authorList>
            <person name="Nagy L.G."/>
            <person name="Riley R."/>
            <person name="Tritt A."/>
            <person name="Adam C."/>
            <person name="Daum C."/>
            <person name="Floudas D."/>
            <person name="Sun H."/>
            <person name="Yadav J.S."/>
            <person name="Pangilinan J."/>
            <person name="Larsson K.H."/>
            <person name="Matsuura K."/>
            <person name="Barry K."/>
            <person name="Labutti K."/>
            <person name="Kuo R."/>
            <person name="Ohm R.A."/>
            <person name="Bhattacharya S.S."/>
            <person name="Shirouzu T."/>
            <person name="Yoshinaga Y."/>
            <person name="Martin F.M."/>
            <person name="Grigoriev I.V."/>
            <person name="Hibbett D.S."/>
        </authorList>
    </citation>
    <scope>NUCLEOTIDE SEQUENCE [LARGE SCALE GENOMIC DNA]</scope>
    <source>
        <strain evidence="1">CBS 109695</strain>
    </source>
</reference>